<dbReference type="Proteomes" id="UP000054560">
    <property type="component" value="Unassembled WGS sequence"/>
</dbReference>
<evidence type="ECO:0000313" key="8">
    <source>
        <dbReference type="Proteomes" id="UP000054560"/>
    </source>
</evidence>
<proteinExistence type="inferred from homology"/>
<dbReference type="STRING" id="667725.A0A0L0FHX6"/>
<evidence type="ECO:0000256" key="1">
    <source>
        <dbReference type="ARBA" id="ARBA00004308"/>
    </source>
</evidence>
<dbReference type="EMBL" id="KQ243126">
    <property type="protein sequence ID" value="KNC76392.1"/>
    <property type="molecule type" value="Genomic_DNA"/>
</dbReference>
<dbReference type="InterPro" id="IPR026739">
    <property type="entry name" value="AP_beta"/>
</dbReference>
<dbReference type="eggNOG" id="KOG1061">
    <property type="taxonomic scope" value="Eukaryota"/>
</dbReference>
<dbReference type="Gene3D" id="1.25.10.10">
    <property type="entry name" value="Leucine-rich Repeat Variant"/>
    <property type="match status" value="1"/>
</dbReference>
<dbReference type="InterPro" id="IPR016024">
    <property type="entry name" value="ARM-type_fold"/>
</dbReference>
<accession>A0A0L0FHX6</accession>
<evidence type="ECO:0000256" key="5">
    <source>
        <dbReference type="ARBA" id="ARBA00023136"/>
    </source>
</evidence>
<comment type="subcellular location">
    <subcellularLocation>
        <location evidence="1">Endomembrane system</location>
    </subcellularLocation>
</comment>
<dbReference type="Pfam" id="PF01602">
    <property type="entry name" value="Adaptin_N"/>
    <property type="match status" value="1"/>
</dbReference>
<keyword evidence="5" id="KW-0472">Membrane</keyword>
<feature type="domain" description="Clathrin/coatomer adaptor adaptin-like N-terminal" evidence="6">
    <location>
        <begin position="1"/>
        <end position="86"/>
    </location>
</feature>
<evidence type="ECO:0000259" key="6">
    <source>
        <dbReference type="Pfam" id="PF01602"/>
    </source>
</evidence>
<dbReference type="GeneID" id="25911610"/>
<evidence type="ECO:0000313" key="7">
    <source>
        <dbReference type="EMBL" id="KNC76392.1"/>
    </source>
</evidence>
<dbReference type="SUPFAM" id="SSF48371">
    <property type="entry name" value="ARM repeat"/>
    <property type="match status" value="1"/>
</dbReference>
<dbReference type="GO" id="GO:0016192">
    <property type="term" value="P:vesicle-mediated transport"/>
    <property type="evidence" value="ECO:0007669"/>
    <property type="project" value="InterPro"/>
</dbReference>
<dbReference type="GO" id="GO:0030117">
    <property type="term" value="C:membrane coat"/>
    <property type="evidence" value="ECO:0007669"/>
    <property type="project" value="InterPro"/>
</dbReference>
<organism evidence="7 8">
    <name type="scientific">Sphaeroforma arctica JP610</name>
    <dbReference type="NCBI Taxonomy" id="667725"/>
    <lineage>
        <taxon>Eukaryota</taxon>
        <taxon>Ichthyosporea</taxon>
        <taxon>Ichthyophonida</taxon>
        <taxon>Sphaeroforma</taxon>
    </lineage>
</organism>
<dbReference type="AlphaFoldDB" id="A0A0L0FHX6"/>
<sequence>MIWIIGEYSDRIDNADELLENFVDGYLDELPSVQLQLLTAVVKLFLRRPQKAQKLVQQVLKTTTEEVQDPDLRDRGYIYWRLLSTDPAMAKRIVLAEKPLINDSQERTEPKLLEELTSTIGSLASVYHRHASEFVGKPRHKRSSGNRSKPETRINAQDMGDTVNSTTSMDKVAVQPTTPYNPTTLKSYNSITLKPYTHTTMSACACVRSHACGWGCSVVNR</sequence>
<keyword evidence="4" id="KW-0653">Protein transport</keyword>
<reference evidence="7 8" key="1">
    <citation type="submission" date="2011-02" db="EMBL/GenBank/DDBJ databases">
        <title>The Genome Sequence of Sphaeroforma arctica JP610.</title>
        <authorList>
            <consortium name="The Broad Institute Genome Sequencing Platform"/>
            <person name="Russ C."/>
            <person name="Cuomo C."/>
            <person name="Young S.K."/>
            <person name="Zeng Q."/>
            <person name="Gargeya S."/>
            <person name="Alvarado L."/>
            <person name="Berlin A."/>
            <person name="Chapman S.B."/>
            <person name="Chen Z."/>
            <person name="Freedman E."/>
            <person name="Gellesch M."/>
            <person name="Goldberg J."/>
            <person name="Griggs A."/>
            <person name="Gujja S."/>
            <person name="Heilman E."/>
            <person name="Heiman D."/>
            <person name="Howarth C."/>
            <person name="Mehta T."/>
            <person name="Neiman D."/>
            <person name="Pearson M."/>
            <person name="Roberts A."/>
            <person name="Saif S."/>
            <person name="Shea T."/>
            <person name="Shenoy N."/>
            <person name="Sisk P."/>
            <person name="Stolte C."/>
            <person name="Sykes S."/>
            <person name="White J."/>
            <person name="Yandava C."/>
            <person name="Burger G."/>
            <person name="Gray M.W."/>
            <person name="Holland P.W.H."/>
            <person name="King N."/>
            <person name="Lang F.B.F."/>
            <person name="Roger A.J."/>
            <person name="Ruiz-Trillo I."/>
            <person name="Haas B."/>
            <person name="Nusbaum C."/>
            <person name="Birren B."/>
        </authorList>
    </citation>
    <scope>NUCLEOTIDE SEQUENCE [LARGE SCALE GENOMIC DNA]</scope>
    <source>
        <strain evidence="7 8">JP610</strain>
    </source>
</reference>
<dbReference type="InterPro" id="IPR002553">
    <property type="entry name" value="Clathrin/coatomer_adapt-like_N"/>
</dbReference>
<dbReference type="GO" id="GO:0012505">
    <property type="term" value="C:endomembrane system"/>
    <property type="evidence" value="ECO:0007669"/>
    <property type="project" value="UniProtKB-SubCell"/>
</dbReference>
<keyword evidence="8" id="KW-1185">Reference proteome</keyword>
<dbReference type="InterPro" id="IPR011989">
    <property type="entry name" value="ARM-like"/>
</dbReference>
<dbReference type="GO" id="GO:0006886">
    <property type="term" value="P:intracellular protein transport"/>
    <property type="evidence" value="ECO:0007669"/>
    <property type="project" value="InterPro"/>
</dbReference>
<dbReference type="OrthoDB" id="10254310at2759"/>
<evidence type="ECO:0000256" key="3">
    <source>
        <dbReference type="ARBA" id="ARBA00022448"/>
    </source>
</evidence>
<comment type="similarity">
    <text evidence="2">Belongs to the adaptor complexes large subunit family.</text>
</comment>
<dbReference type="RefSeq" id="XP_014150294.1">
    <property type="nucleotide sequence ID" value="XM_014294819.1"/>
</dbReference>
<evidence type="ECO:0000256" key="2">
    <source>
        <dbReference type="ARBA" id="ARBA00006613"/>
    </source>
</evidence>
<protein>
    <recommendedName>
        <fullName evidence="6">Clathrin/coatomer adaptor adaptin-like N-terminal domain-containing protein</fullName>
    </recommendedName>
</protein>
<keyword evidence="3" id="KW-0813">Transport</keyword>
<name>A0A0L0FHX6_9EUKA</name>
<gene>
    <name evidence="7" type="ORF">SARC_11106</name>
</gene>
<evidence type="ECO:0000256" key="4">
    <source>
        <dbReference type="ARBA" id="ARBA00022927"/>
    </source>
</evidence>
<dbReference type="PANTHER" id="PTHR11134">
    <property type="entry name" value="ADAPTOR COMPLEX SUBUNIT BETA FAMILY MEMBER"/>
    <property type="match status" value="1"/>
</dbReference>